<protein>
    <submittedName>
        <fullName evidence="2">Methyltransferase FkbM family protein</fullName>
    </submittedName>
</protein>
<dbReference type="Pfam" id="PF05050">
    <property type="entry name" value="Methyltransf_21"/>
    <property type="match status" value="1"/>
</dbReference>
<dbReference type="GO" id="GO:0032259">
    <property type="term" value="P:methylation"/>
    <property type="evidence" value="ECO:0007669"/>
    <property type="project" value="UniProtKB-KW"/>
</dbReference>
<dbReference type="EMBL" id="BGZN01000037">
    <property type="protein sequence ID" value="GBR74265.1"/>
    <property type="molecule type" value="Genomic_DNA"/>
</dbReference>
<dbReference type="InterPro" id="IPR052514">
    <property type="entry name" value="SAM-dependent_MTase"/>
</dbReference>
<evidence type="ECO:0000313" key="3">
    <source>
        <dbReference type="Proteomes" id="UP000269352"/>
    </source>
</evidence>
<keyword evidence="2" id="KW-0808">Transferase</keyword>
<dbReference type="PANTHER" id="PTHR34203">
    <property type="entry name" value="METHYLTRANSFERASE, FKBM FAMILY PROTEIN"/>
    <property type="match status" value="1"/>
</dbReference>
<keyword evidence="3" id="KW-1185">Reference proteome</keyword>
<keyword evidence="2" id="KW-0489">Methyltransferase</keyword>
<comment type="caution">
    <text evidence="2">The sequence shown here is derived from an EMBL/GenBank/DDBJ whole genome shotgun (WGS) entry which is preliminary data.</text>
</comment>
<feature type="domain" description="Methyltransferase FkbM" evidence="1">
    <location>
        <begin position="66"/>
        <end position="228"/>
    </location>
</feature>
<dbReference type="Gene3D" id="3.40.50.150">
    <property type="entry name" value="Vaccinia Virus protein VP39"/>
    <property type="match status" value="1"/>
</dbReference>
<dbReference type="NCBIfam" id="TIGR01444">
    <property type="entry name" value="fkbM_fam"/>
    <property type="match status" value="1"/>
</dbReference>
<dbReference type="Proteomes" id="UP000269352">
    <property type="component" value="Unassembled WGS sequence"/>
</dbReference>
<organism evidence="2 3">
    <name type="scientific">Termititenax aidoneus</name>
    <dbReference type="NCBI Taxonomy" id="2218524"/>
    <lineage>
        <taxon>Bacteria</taxon>
        <taxon>Bacillati</taxon>
        <taxon>Candidatus Margulisiibacteriota</taxon>
        <taxon>Candidatus Termititenacia</taxon>
        <taxon>Candidatus Termititenacales</taxon>
        <taxon>Candidatus Termititenacaceae</taxon>
        <taxon>Candidatus Termititenax</taxon>
    </lineage>
</organism>
<dbReference type="InterPro" id="IPR006342">
    <property type="entry name" value="FkbM_mtfrase"/>
</dbReference>
<evidence type="ECO:0000313" key="2">
    <source>
        <dbReference type="EMBL" id="GBR74265.1"/>
    </source>
</evidence>
<reference evidence="2 3" key="1">
    <citation type="journal article" date="2019" name="ISME J.">
        <title>Genome analyses of uncultured TG2/ZB3 bacteria in 'Margulisbacteria' specifically attached to ectosymbiotic spirochetes of protists in the termite gut.</title>
        <authorList>
            <person name="Utami Y.D."/>
            <person name="Kuwahara H."/>
            <person name="Igai K."/>
            <person name="Murakami T."/>
            <person name="Sugaya K."/>
            <person name="Morikawa T."/>
            <person name="Nagura Y."/>
            <person name="Yuki M."/>
            <person name="Deevong P."/>
            <person name="Inoue T."/>
            <person name="Kihara K."/>
            <person name="Lo N."/>
            <person name="Yamada A."/>
            <person name="Ohkuma M."/>
            <person name="Hongoh Y."/>
        </authorList>
    </citation>
    <scope>NUCLEOTIDE SEQUENCE [LARGE SCALE GENOMIC DNA]</scope>
    <source>
        <strain evidence="2">NkOx7-01</strain>
    </source>
</reference>
<name>A0A388TBU4_TERA1</name>
<proteinExistence type="predicted"/>
<gene>
    <name evidence="2" type="ORF">NO1_1473</name>
</gene>
<accession>A0A388TBU4</accession>
<dbReference type="PANTHER" id="PTHR34203:SF15">
    <property type="entry name" value="SLL1173 PROTEIN"/>
    <property type="match status" value="1"/>
</dbReference>
<dbReference type="SUPFAM" id="SSF53335">
    <property type="entry name" value="S-adenosyl-L-methionine-dependent methyltransferases"/>
    <property type="match status" value="1"/>
</dbReference>
<evidence type="ECO:0000259" key="1">
    <source>
        <dbReference type="Pfam" id="PF05050"/>
    </source>
</evidence>
<sequence>MTTYFIFRVLRKICKAIYFTPPPPPPPHNSEKTLKATWQKVEHEHFAAFKKSSIVQNLNRDSVCIDCGANVGVITKLFADKGAAVYSFEPDSRCFGVLQKKFAKSPKVKLYKYGVLDRQDKLRLYKFKYHAADELFFSQGNSLYPTNTEIDKTVFEEIECIDIVEFIMKLKAPEIAVLKMDIEGSEFCVLDKLIDSGLYRRIKHILVEAHDKEIPELKELAQKVRKKIMENKIMNIDLSWV</sequence>
<dbReference type="InterPro" id="IPR029063">
    <property type="entry name" value="SAM-dependent_MTases_sf"/>
</dbReference>
<dbReference type="AlphaFoldDB" id="A0A388TBU4"/>
<dbReference type="GO" id="GO:0008168">
    <property type="term" value="F:methyltransferase activity"/>
    <property type="evidence" value="ECO:0007669"/>
    <property type="project" value="UniProtKB-KW"/>
</dbReference>